<dbReference type="InterPro" id="IPR043653">
    <property type="entry name" value="DUF5880"/>
</dbReference>
<dbReference type="AlphaFoldDB" id="A0A381WA21"/>
<accession>A0A381WA21</accession>
<sequence length="144" mass="16986">MTIKSILITRFGEVTEININPHEIKLEIYFKNKGVSQCKELNQWESEDGIIYLYGYTSGRESRINKHELPPPVDMNLFFGDLLILKKINNKVSNFTKKDYKKFWNNAFGGFENLDDTINDDEEYSDDDYDYSDSFIEDDRENID</sequence>
<evidence type="ECO:0000256" key="1">
    <source>
        <dbReference type="SAM" id="MobiDB-lite"/>
    </source>
</evidence>
<dbReference type="Pfam" id="PF19208">
    <property type="entry name" value="DUF5880"/>
    <property type="match status" value="1"/>
</dbReference>
<reference evidence="3" key="1">
    <citation type="submission" date="2018-05" db="EMBL/GenBank/DDBJ databases">
        <authorList>
            <person name="Lanie J.A."/>
            <person name="Ng W.-L."/>
            <person name="Kazmierczak K.M."/>
            <person name="Andrzejewski T.M."/>
            <person name="Davidsen T.M."/>
            <person name="Wayne K.J."/>
            <person name="Tettelin H."/>
            <person name="Glass J.I."/>
            <person name="Rusch D."/>
            <person name="Podicherti R."/>
            <person name="Tsui H.-C.T."/>
            <person name="Winkler M.E."/>
        </authorList>
    </citation>
    <scope>NUCLEOTIDE SEQUENCE</scope>
</reference>
<dbReference type="EMBL" id="UINC01011104">
    <property type="protein sequence ID" value="SVA49141.1"/>
    <property type="molecule type" value="Genomic_DNA"/>
</dbReference>
<feature type="region of interest" description="Disordered" evidence="1">
    <location>
        <begin position="122"/>
        <end position="144"/>
    </location>
</feature>
<feature type="domain" description="DUF5880" evidence="2">
    <location>
        <begin position="11"/>
        <end position="103"/>
    </location>
</feature>
<proteinExistence type="predicted"/>
<name>A0A381WA21_9ZZZZ</name>
<protein>
    <recommendedName>
        <fullName evidence="2">DUF5880 domain-containing protein</fullName>
    </recommendedName>
</protein>
<evidence type="ECO:0000259" key="2">
    <source>
        <dbReference type="Pfam" id="PF19208"/>
    </source>
</evidence>
<organism evidence="3">
    <name type="scientific">marine metagenome</name>
    <dbReference type="NCBI Taxonomy" id="408172"/>
    <lineage>
        <taxon>unclassified sequences</taxon>
        <taxon>metagenomes</taxon>
        <taxon>ecological metagenomes</taxon>
    </lineage>
</organism>
<gene>
    <name evidence="3" type="ORF">METZ01_LOCUS101995</name>
</gene>
<evidence type="ECO:0000313" key="3">
    <source>
        <dbReference type="EMBL" id="SVA49141.1"/>
    </source>
</evidence>